<feature type="domain" description="NodB homology" evidence="3">
    <location>
        <begin position="58"/>
        <end position="266"/>
    </location>
</feature>
<evidence type="ECO:0000256" key="1">
    <source>
        <dbReference type="ARBA" id="ARBA00004613"/>
    </source>
</evidence>
<dbReference type="PANTHER" id="PTHR34216:SF3">
    <property type="entry name" value="POLY-BETA-1,6-N-ACETYL-D-GLUCOSAMINE N-DEACETYLASE"/>
    <property type="match status" value="1"/>
</dbReference>
<protein>
    <submittedName>
        <fullName evidence="4">Polysaccharide deacetylase family protein</fullName>
    </submittedName>
</protein>
<dbReference type="SUPFAM" id="SSF88713">
    <property type="entry name" value="Glycoside hydrolase/deacetylase"/>
    <property type="match status" value="1"/>
</dbReference>
<evidence type="ECO:0000256" key="2">
    <source>
        <dbReference type="ARBA" id="ARBA00022729"/>
    </source>
</evidence>
<dbReference type="CDD" id="cd10918">
    <property type="entry name" value="CE4_NodB_like_5s_6s"/>
    <property type="match status" value="1"/>
</dbReference>
<keyword evidence="5" id="KW-1185">Reference proteome</keyword>
<evidence type="ECO:0000313" key="5">
    <source>
        <dbReference type="Proteomes" id="UP000774570"/>
    </source>
</evidence>
<name>A0ABS7FVL4_9ACTN</name>
<dbReference type="PROSITE" id="PS51677">
    <property type="entry name" value="NODB"/>
    <property type="match status" value="1"/>
</dbReference>
<dbReference type="InterPro" id="IPR051398">
    <property type="entry name" value="Polysacch_Deacetylase"/>
</dbReference>
<organism evidence="4 5">
    <name type="scientific">Actinomadura parmotrematis</name>
    <dbReference type="NCBI Taxonomy" id="2864039"/>
    <lineage>
        <taxon>Bacteria</taxon>
        <taxon>Bacillati</taxon>
        <taxon>Actinomycetota</taxon>
        <taxon>Actinomycetes</taxon>
        <taxon>Streptosporangiales</taxon>
        <taxon>Thermomonosporaceae</taxon>
        <taxon>Actinomadura</taxon>
    </lineage>
</organism>
<dbReference type="Pfam" id="PF01522">
    <property type="entry name" value="Polysacc_deac_1"/>
    <property type="match status" value="1"/>
</dbReference>
<dbReference type="PANTHER" id="PTHR34216">
    <property type="match status" value="1"/>
</dbReference>
<dbReference type="Gene3D" id="3.20.20.370">
    <property type="entry name" value="Glycoside hydrolase/deacetylase"/>
    <property type="match status" value="1"/>
</dbReference>
<dbReference type="InterPro" id="IPR011330">
    <property type="entry name" value="Glyco_hydro/deAcase_b/a-brl"/>
</dbReference>
<dbReference type="RefSeq" id="WP_220167678.1">
    <property type="nucleotide sequence ID" value="NZ_JAIBOA010000011.1"/>
</dbReference>
<sequence>MNPIPVLMYHSVHPRPPRATAALSVHPRAFADQMGLLRERGFTPVPFSALGDGPVPPRPVVVTFDDGYADFHRHALPVLDDLGFTATVFATTGWLADAGPDAAGRPLDAMLSWGQVREAAEHGVEFGAHSHSHPQLDQLGGAALRDELARSRGLLEDRLGRAVTTMAYPYGYSSARVRRAVRAAGYGSACAVANRTASLDARGDPLAVPRLTVGRGTSLDTFARVVDGAGLGRVYLREHALTKGYAVVRRARYGVRAGLRKAAGRD</sequence>
<dbReference type="Proteomes" id="UP000774570">
    <property type="component" value="Unassembled WGS sequence"/>
</dbReference>
<reference evidence="4 5" key="1">
    <citation type="submission" date="2021-07" db="EMBL/GenBank/DDBJ databases">
        <title>Actinomadura sp. PM05-2 isolated from lichen.</title>
        <authorList>
            <person name="Somphong A."/>
            <person name="Phongsopitanun W."/>
            <person name="Tanasupawat S."/>
            <person name="Peongsungnone V."/>
        </authorList>
    </citation>
    <scope>NUCLEOTIDE SEQUENCE [LARGE SCALE GENOMIC DNA]</scope>
    <source>
        <strain evidence="4 5">PM05-2</strain>
    </source>
</reference>
<comment type="subcellular location">
    <subcellularLocation>
        <location evidence="1">Secreted</location>
    </subcellularLocation>
</comment>
<evidence type="ECO:0000313" key="4">
    <source>
        <dbReference type="EMBL" id="MBW8484457.1"/>
    </source>
</evidence>
<evidence type="ECO:0000259" key="3">
    <source>
        <dbReference type="PROSITE" id="PS51677"/>
    </source>
</evidence>
<dbReference type="InterPro" id="IPR002509">
    <property type="entry name" value="NODB_dom"/>
</dbReference>
<accession>A0ABS7FVL4</accession>
<comment type="caution">
    <text evidence="4">The sequence shown here is derived from an EMBL/GenBank/DDBJ whole genome shotgun (WGS) entry which is preliminary data.</text>
</comment>
<gene>
    <name evidence="4" type="ORF">K1Y72_18895</name>
</gene>
<proteinExistence type="predicted"/>
<keyword evidence="2" id="KW-0732">Signal</keyword>
<dbReference type="EMBL" id="JAIBOA010000011">
    <property type="protein sequence ID" value="MBW8484457.1"/>
    <property type="molecule type" value="Genomic_DNA"/>
</dbReference>